<dbReference type="GO" id="GO:0033588">
    <property type="term" value="C:elongator holoenzyme complex"/>
    <property type="evidence" value="ECO:0007669"/>
    <property type="project" value="InterPro"/>
</dbReference>
<dbReference type="InterPro" id="IPR018627">
    <property type="entry name" value="ELP6"/>
</dbReference>
<dbReference type="PANTHER" id="PTHR16184">
    <property type="entry name" value="ELONGATOR COMPLEX PROTEIN 6"/>
    <property type="match status" value="1"/>
</dbReference>
<keyword evidence="4" id="KW-1185">Reference proteome</keyword>
<organism evidence="3 4">
    <name type="scientific">Athelia psychrophila</name>
    <dbReference type="NCBI Taxonomy" id="1759441"/>
    <lineage>
        <taxon>Eukaryota</taxon>
        <taxon>Fungi</taxon>
        <taxon>Dikarya</taxon>
        <taxon>Basidiomycota</taxon>
        <taxon>Agaricomycotina</taxon>
        <taxon>Agaricomycetes</taxon>
        <taxon>Agaricomycetidae</taxon>
        <taxon>Atheliales</taxon>
        <taxon>Atheliaceae</taxon>
        <taxon>Athelia</taxon>
    </lineage>
</organism>
<dbReference type="InterPro" id="IPR027417">
    <property type="entry name" value="P-loop_NTPase"/>
</dbReference>
<protein>
    <recommendedName>
        <fullName evidence="5">Elongator complex protein 5</fullName>
    </recommendedName>
</protein>
<dbReference type="UniPathway" id="UPA00988"/>
<comment type="similarity">
    <text evidence="2">Belongs to the ELP6 family.</text>
</comment>
<dbReference type="AlphaFoldDB" id="A0A166FLH5"/>
<dbReference type="GO" id="GO:0002098">
    <property type="term" value="P:tRNA wobble uridine modification"/>
    <property type="evidence" value="ECO:0007669"/>
    <property type="project" value="InterPro"/>
</dbReference>
<comment type="pathway">
    <text evidence="1">tRNA modification; 5-methoxycarbonylmethyl-2-thiouridine-tRNA biosynthesis.</text>
</comment>
<evidence type="ECO:0000256" key="2">
    <source>
        <dbReference type="ARBA" id="ARBA00008837"/>
    </source>
</evidence>
<dbReference type="STRING" id="436010.A0A166FLH5"/>
<gene>
    <name evidence="3" type="ORF">FIBSPDRAFT_1047213</name>
</gene>
<dbReference type="Proteomes" id="UP000076532">
    <property type="component" value="Unassembled WGS sequence"/>
</dbReference>
<dbReference type="EMBL" id="KV417588">
    <property type="protein sequence ID" value="KZP16936.1"/>
    <property type="molecule type" value="Genomic_DNA"/>
</dbReference>
<dbReference type="CDD" id="cd19495">
    <property type="entry name" value="Elp6"/>
    <property type="match status" value="1"/>
</dbReference>
<evidence type="ECO:0000313" key="3">
    <source>
        <dbReference type="EMBL" id="KZP16936.1"/>
    </source>
</evidence>
<evidence type="ECO:0008006" key="5">
    <source>
        <dbReference type="Google" id="ProtNLM"/>
    </source>
</evidence>
<accession>A0A166FLH5</accession>
<sequence length="239" mass="25493">MFDFDLSFSAGECVLITSQLAAPGDFVLHRALAAHFKNRKNEEARCVVVSIAGDSARWKAVAAKSNVDLGKLMEAGKFTFLDPLPLVPAIEKTANLQAVYDALTPLLTAHTLLIITDLAALEWIGIAPIALTRFIRAIKSLASRTASTLLFHHPLLPPETDAPSESALLRTLMQVCEYHVDVLPLKSGPSGSVSGEISLHLGPTGTKEGKHIPRSAAIQYRLTDTGAVFFGRGTGGGVL</sequence>
<dbReference type="OrthoDB" id="9995306at2759"/>
<name>A0A166FLH5_9AGAM</name>
<proteinExistence type="inferred from homology"/>
<evidence type="ECO:0000256" key="1">
    <source>
        <dbReference type="ARBA" id="ARBA00005043"/>
    </source>
</evidence>
<dbReference type="Gene3D" id="3.40.50.300">
    <property type="entry name" value="P-loop containing nucleotide triphosphate hydrolases"/>
    <property type="match status" value="1"/>
</dbReference>
<evidence type="ECO:0000313" key="4">
    <source>
        <dbReference type="Proteomes" id="UP000076532"/>
    </source>
</evidence>
<reference evidence="3 4" key="1">
    <citation type="journal article" date="2016" name="Mol. Biol. Evol.">
        <title>Comparative Genomics of Early-Diverging Mushroom-Forming Fungi Provides Insights into the Origins of Lignocellulose Decay Capabilities.</title>
        <authorList>
            <person name="Nagy L.G."/>
            <person name="Riley R."/>
            <person name="Tritt A."/>
            <person name="Adam C."/>
            <person name="Daum C."/>
            <person name="Floudas D."/>
            <person name="Sun H."/>
            <person name="Yadav J.S."/>
            <person name="Pangilinan J."/>
            <person name="Larsson K.H."/>
            <person name="Matsuura K."/>
            <person name="Barry K."/>
            <person name="Labutti K."/>
            <person name="Kuo R."/>
            <person name="Ohm R.A."/>
            <person name="Bhattacharya S.S."/>
            <person name="Shirouzu T."/>
            <person name="Yoshinaga Y."/>
            <person name="Martin F.M."/>
            <person name="Grigoriev I.V."/>
            <person name="Hibbett D.S."/>
        </authorList>
    </citation>
    <scope>NUCLEOTIDE SEQUENCE [LARGE SCALE GENOMIC DNA]</scope>
    <source>
        <strain evidence="3 4">CBS 109695</strain>
    </source>
</reference>
<dbReference type="PANTHER" id="PTHR16184:SF6">
    <property type="entry name" value="ELONGATOR COMPLEX PROTEIN 6"/>
    <property type="match status" value="1"/>
</dbReference>